<reference evidence="3" key="1">
    <citation type="submission" date="2021-03" db="EMBL/GenBank/DDBJ databases">
        <title>Genome of Cognatishimia sp. F0-27.</title>
        <authorList>
            <person name="Ping X."/>
        </authorList>
    </citation>
    <scope>NUCLEOTIDE SEQUENCE [LARGE SCALE GENOMIC DNA]</scope>
    <source>
        <strain evidence="3">E313</strain>
    </source>
</reference>
<comment type="caution">
    <text evidence="2">The sequence shown here is derived from an EMBL/GenBank/DDBJ whole genome shotgun (WGS) entry which is preliminary data.</text>
</comment>
<evidence type="ECO:0000313" key="3">
    <source>
        <dbReference type="Proteomes" id="UP000778797"/>
    </source>
</evidence>
<evidence type="ECO:0000256" key="1">
    <source>
        <dbReference type="SAM" id="Phobius"/>
    </source>
</evidence>
<sequence>MRRIWNKINLISIVITLITVQTLGYLSINYFGDYGWTVFILIPIIIGFLPPYISGRKLDLTKSDAYNLSFVTAILASLVLLVFAIEGLICLLMASPILAIGIWIGSYIGFKITNKNLINPTNTTIILLFLSLGFMSFDYINKPTDLIPVRTKIIVNGPIEKVWMNVVTFDKIDEPIDWIFKTGISYPTDATIVGQGVGAVRYCNFTTGSFVEPITTWDEPNLLQFDVKEQPIPMNELNPFWEVHPPHLDGYFKSYKGQFKLTKINANQTELEGTTWYKVDIYPGFYWRAWSDYIVHRIHNRVLNHIKKKSELIKTTE</sequence>
<name>A0ABS8EQU7_9FLAO</name>
<dbReference type="EMBL" id="JAFMPT010000029">
    <property type="protein sequence ID" value="MCC1485581.1"/>
    <property type="molecule type" value="Genomic_DNA"/>
</dbReference>
<dbReference type="InterPro" id="IPR023393">
    <property type="entry name" value="START-like_dom_sf"/>
</dbReference>
<feature type="transmembrane region" description="Helical" evidence="1">
    <location>
        <begin position="34"/>
        <end position="53"/>
    </location>
</feature>
<keyword evidence="1" id="KW-1133">Transmembrane helix</keyword>
<organism evidence="2 3">
    <name type="scientific">Winogradskyella immobilis</name>
    <dbReference type="NCBI Taxonomy" id="2816852"/>
    <lineage>
        <taxon>Bacteria</taxon>
        <taxon>Pseudomonadati</taxon>
        <taxon>Bacteroidota</taxon>
        <taxon>Flavobacteriia</taxon>
        <taxon>Flavobacteriales</taxon>
        <taxon>Flavobacteriaceae</taxon>
        <taxon>Winogradskyella</taxon>
    </lineage>
</organism>
<feature type="transmembrane region" description="Helical" evidence="1">
    <location>
        <begin position="7"/>
        <end position="28"/>
    </location>
</feature>
<dbReference type="SUPFAM" id="SSF55961">
    <property type="entry name" value="Bet v1-like"/>
    <property type="match status" value="1"/>
</dbReference>
<dbReference type="Gene3D" id="3.30.530.20">
    <property type="match status" value="1"/>
</dbReference>
<reference evidence="3" key="2">
    <citation type="submission" date="2023-07" db="EMBL/GenBank/DDBJ databases">
        <title>Genome of Winogradskyella sp. E313.</title>
        <authorList>
            <person name="Zhou Y."/>
        </authorList>
    </citation>
    <scope>NUCLEOTIDE SEQUENCE [LARGE SCALE GENOMIC DNA]</scope>
    <source>
        <strain evidence="3">E313</strain>
    </source>
</reference>
<keyword evidence="3" id="KW-1185">Reference proteome</keyword>
<accession>A0ABS8EQU7</accession>
<protein>
    <recommendedName>
        <fullName evidence="4">Polyketide cyclase / dehydrase and lipid transport</fullName>
    </recommendedName>
</protein>
<keyword evidence="1" id="KW-0472">Membrane</keyword>
<feature type="transmembrane region" description="Helical" evidence="1">
    <location>
        <begin position="65"/>
        <end position="85"/>
    </location>
</feature>
<dbReference type="Proteomes" id="UP000778797">
    <property type="component" value="Unassembled WGS sequence"/>
</dbReference>
<feature type="transmembrane region" description="Helical" evidence="1">
    <location>
        <begin position="91"/>
        <end position="110"/>
    </location>
</feature>
<gene>
    <name evidence="2" type="ORF">J1C55_13330</name>
</gene>
<evidence type="ECO:0000313" key="2">
    <source>
        <dbReference type="EMBL" id="MCC1485581.1"/>
    </source>
</evidence>
<feature type="transmembrane region" description="Helical" evidence="1">
    <location>
        <begin position="122"/>
        <end position="140"/>
    </location>
</feature>
<keyword evidence="1" id="KW-0812">Transmembrane</keyword>
<proteinExistence type="predicted"/>
<dbReference type="RefSeq" id="WP_227478073.1">
    <property type="nucleotide sequence ID" value="NZ_JAFMPT010000029.1"/>
</dbReference>
<evidence type="ECO:0008006" key="4">
    <source>
        <dbReference type="Google" id="ProtNLM"/>
    </source>
</evidence>